<dbReference type="InterPro" id="IPR046362">
    <property type="entry name" value="Zw10/DSL1_C_sf"/>
</dbReference>
<dbReference type="PANTHER" id="PTHR12205:SF0">
    <property type="entry name" value="CENTROMERE_KINETOCHORE PROTEIN ZW10 HOMOLOG"/>
    <property type="match status" value="1"/>
</dbReference>
<organism evidence="3 4">
    <name type="scientific">Pleodorina starrii</name>
    <dbReference type="NCBI Taxonomy" id="330485"/>
    <lineage>
        <taxon>Eukaryota</taxon>
        <taxon>Viridiplantae</taxon>
        <taxon>Chlorophyta</taxon>
        <taxon>core chlorophytes</taxon>
        <taxon>Chlorophyceae</taxon>
        <taxon>CS clade</taxon>
        <taxon>Chlamydomonadales</taxon>
        <taxon>Volvocaceae</taxon>
        <taxon>Pleodorina</taxon>
    </lineage>
</organism>
<dbReference type="Gene3D" id="1.10.357.150">
    <property type="match status" value="1"/>
</dbReference>
<keyword evidence="4" id="KW-1185">Reference proteome</keyword>
<dbReference type="GO" id="GO:0006888">
    <property type="term" value="P:endoplasmic reticulum to Golgi vesicle-mediated transport"/>
    <property type="evidence" value="ECO:0007669"/>
    <property type="project" value="TreeGrafter"/>
</dbReference>
<gene>
    <name evidence="3" type="primary">PLEST004988</name>
    <name evidence="3" type="ORF">PLESTB_000528700</name>
</gene>
<name>A0A9W6BHH1_9CHLO</name>
<accession>A0A9W6BHH1</accession>
<feature type="domain" description="ZW10 C-terminal helical" evidence="2">
    <location>
        <begin position="670"/>
        <end position="828"/>
    </location>
</feature>
<dbReference type="OrthoDB" id="539073at2759"/>
<sequence>MSGSSGVAAVRAAWSSGRDLDSTNPVSIQESIDQLDQFQNQVRIHLFRQLQRLATQPGEGLDEALSQLAAQADKVIAESPEASILPHIGTYRDIVSRIRELTSEISRKQAAEDVEKQVHEFEDRLAAGSLSDAAYCCVQLEKMAQDAEEELAEQEARQQQQQQEEGAAGSETGEGGAVQSGEGSAAAAPSAPRVTAESVALLQETAERCSNKLKEVLEVCCEEAVAVDSPGGRVKVRSALRGGSVRVPDLFSALQVLGLQQAHLRRITGRLVSGALEPMLAAPCCVTVTPATEPGAPATLAWQPAPPHTGSAQPALRHRGSAGGAGGPCDPEHCCQHLLRLLATWLLEFDEGLMEVLGGPFWRAAADCYIAHVARPFISANPEDVEGCERVVAAAADLEAMAENVNFTNGEEPYLAPAVESLARHALSSRQEKYLDKARQLLLGGAGAGAGAAVGAGAGGGGADRCWETVVAGQDVPVDEEYFRRLAAGELQEWEVQDPPSGCRMDGPLLALGRYRVTRRTNELVQLLTGLVEDACGGSRALSRALLSAVGGIALMARTLPPVAAGPSAADALSSVPQLGLLAVNDLQHLAAMLLLLSQAYGAALEAATGEPAAPVLLAEALQLRTAARARMREVLRSQYNSLDEILAGLDNLRAVGGSDSKVGLRHRRILQQLLHSLSRLGRTATEVLTPEDGLALAAAVINHVAGQLVAAVMAKSDMSHDECVELRELLGPLVEGAVESWLAAARGAGSHLSGIPLDVVDSAISARASQLRKLRCVLQVLSSDTISHIEQMWDRGELAMLAAPELEHLLLAISEDSPGRRAMLQKLQ</sequence>
<dbReference type="GO" id="GO:1990423">
    <property type="term" value="C:RZZ complex"/>
    <property type="evidence" value="ECO:0007669"/>
    <property type="project" value="TreeGrafter"/>
</dbReference>
<dbReference type="Pfam" id="PF22766">
    <property type="entry name" value="ZW10_C2"/>
    <property type="match status" value="1"/>
</dbReference>
<feature type="compositionally biased region" description="Low complexity" evidence="1">
    <location>
        <begin position="157"/>
        <end position="171"/>
    </location>
</feature>
<dbReference type="InterPro" id="IPR055148">
    <property type="entry name" value="ZW10_C_2"/>
</dbReference>
<proteinExistence type="predicted"/>
<dbReference type="EMBL" id="BRXU01000004">
    <property type="protein sequence ID" value="GLC51682.1"/>
    <property type="molecule type" value="Genomic_DNA"/>
</dbReference>
<reference evidence="3 4" key="1">
    <citation type="journal article" date="2023" name="Commun. Biol.">
        <title>Reorganization of the ancestral sex-determining regions during the evolution of trioecy in Pleodorina starrii.</title>
        <authorList>
            <person name="Takahashi K."/>
            <person name="Suzuki S."/>
            <person name="Kawai-Toyooka H."/>
            <person name="Yamamoto K."/>
            <person name="Hamaji T."/>
            <person name="Ootsuki R."/>
            <person name="Yamaguchi H."/>
            <person name="Kawachi M."/>
            <person name="Higashiyama T."/>
            <person name="Nozaki H."/>
        </authorList>
    </citation>
    <scope>NUCLEOTIDE SEQUENCE [LARGE SCALE GENOMIC DNA]</scope>
    <source>
        <strain evidence="3 4">NIES-4479</strain>
    </source>
</reference>
<evidence type="ECO:0000313" key="3">
    <source>
        <dbReference type="EMBL" id="GLC51682.1"/>
    </source>
</evidence>
<dbReference type="GO" id="GO:0007094">
    <property type="term" value="P:mitotic spindle assembly checkpoint signaling"/>
    <property type="evidence" value="ECO:0007669"/>
    <property type="project" value="TreeGrafter"/>
</dbReference>
<dbReference type="AlphaFoldDB" id="A0A9W6BHH1"/>
<evidence type="ECO:0000259" key="2">
    <source>
        <dbReference type="Pfam" id="PF22766"/>
    </source>
</evidence>
<evidence type="ECO:0000313" key="4">
    <source>
        <dbReference type="Proteomes" id="UP001165080"/>
    </source>
</evidence>
<protein>
    <recommendedName>
        <fullName evidence="2">ZW10 C-terminal helical domain-containing protein</fullName>
    </recommendedName>
</protein>
<dbReference type="Proteomes" id="UP001165080">
    <property type="component" value="Unassembled WGS sequence"/>
</dbReference>
<feature type="region of interest" description="Disordered" evidence="1">
    <location>
        <begin position="148"/>
        <end position="191"/>
    </location>
</feature>
<evidence type="ECO:0000256" key="1">
    <source>
        <dbReference type="SAM" id="MobiDB-lite"/>
    </source>
</evidence>
<dbReference type="GO" id="GO:0005737">
    <property type="term" value="C:cytoplasm"/>
    <property type="evidence" value="ECO:0007669"/>
    <property type="project" value="GOC"/>
</dbReference>
<comment type="caution">
    <text evidence="3">The sequence shown here is derived from an EMBL/GenBank/DDBJ whole genome shotgun (WGS) entry which is preliminary data.</text>
</comment>
<dbReference type="PANTHER" id="PTHR12205">
    <property type="entry name" value="CENTROMERE/KINETOCHORE PROTEIN ZW10"/>
    <property type="match status" value="1"/>
</dbReference>